<feature type="transmembrane region" description="Helical" evidence="7">
    <location>
        <begin position="357"/>
        <end position="387"/>
    </location>
</feature>
<protein>
    <submittedName>
        <fullName evidence="9">MFS transporter</fullName>
    </submittedName>
</protein>
<dbReference type="GO" id="GO:0022857">
    <property type="term" value="F:transmembrane transporter activity"/>
    <property type="evidence" value="ECO:0007669"/>
    <property type="project" value="InterPro"/>
</dbReference>
<dbReference type="GO" id="GO:0005886">
    <property type="term" value="C:plasma membrane"/>
    <property type="evidence" value="ECO:0007669"/>
    <property type="project" value="UniProtKB-SubCell"/>
</dbReference>
<evidence type="ECO:0000256" key="2">
    <source>
        <dbReference type="ARBA" id="ARBA00022448"/>
    </source>
</evidence>
<feature type="transmembrane region" description="Helical" evidence="7">
    <location>
        <begin position="296"/>
        <end position="314"/>
    </location>
</feature>
<evidence type="ECO:0000256" key="7">
    <source>
        <dbReference type="SAM" id="Phobius"/>
    </source>
</evidence>
<dbReference type="CDD" id="cd06173">
    <property type="entry name" value="MFS_MefA_like"/>
    <property type="match status" value="1"/>
</dbReference>
<evidence type="ECO:0000259" key="8">
    <source>
        <dbReference type="PROSITE" id="PS50850"/>
    </source>
</evidence>
<dbReference type="Pfam" id="PF07690">
    <property type="entry name" value="MFS_1"/>
    <property type="match status" value="1"/>
</dbReference>
<dbReference type="Proteomes" id="UP000220621">
    <property type="component" value="Unassembled WGS sequence"/>
</dbReference>
<feature type="transmembrane region" description="Helical" evidence="7">
    <location>
        <begin position="320"/>
        <end position="345"/>
    </location>
</feature>
<evidence type="ECO:0000256" key="5">
    <source>
        <dbReference type="ARBA" id="ARBA00022989"/>
    </source>
</evidence>
<feature type="domain" description="Major facilitator superfamily (MFS) profile" evidence="8">
    <location>
        <begin position="23"/>
        <end position="415"/>
    </location>
</feature>
<keyword evidence="5 7" id="KW-1133">Transmembrane helix</keyword>
<accession>A0A1A9PQ78</accession>
<evidence type="ECO:0000313" key="10">
    <source>
        <dbReference type="Proteomes" id="UP000220621"/>
    </source>
</evidence>
<dbReference type="EMBL" id="NUDL01000007">
    <property type="protein sequence ID" value="PEM59524.1"/>
    <property type="molecule type" value="Genomic_DNA"/>
</dbReference>
<feature type="transmembrane region" description="Helical" evidence="7">
    <location>
        <begin position="183"/>
        <end position="203"/>
    </location>
</feature>
<dbReference type="Gene3D" id="1.20.1250.20">
    <property type="entry name" value="MFS general substrate transporter like domains"/>
    <property type="match status" value="1"/>
</dbReference>
<dbReference type="SUPFAM" id="SSF103473">
    <property type="entry name" value="MFS general substrate transporter"/>
    <property type="match status" value="1"/>
</dbReference>
<dbReference type="InterPro" id="IPR011701">
    <property type="entry name" value="MFS"/>
</dbReference>
<dbReference type="PANTHER" id="PTHR43266">
    <property type="entry name" value="MACROLIDE-EFFLUX PROTEIN"/>
    <property type="match status" value="1"/>
</dbReference>
<dbReference type="RefSeq" id="WP_064476305.1">
    <property type="nucleotide sequence ID" value="NZ_CP015257.1"/>
</dbReference>
<feature type="transmembrane region" description="Helical" evidence="7">
    <location>
        <begin position="21"/>
        <end position="43"/>
    </location>
</feature>
<dbReference type="AlphaFoldDB" id="A0A1A9PQ78"/>
<sequence>MEELQQNKSALKENAKPLLKNTNFLFLWAATLFSSFALAFFTFSQTWYIAKTLNLEASLGVVFVALSVPRLIFMIIGGAVADKFPKKNIMFYSNIIRAILVATILTWFIVGDVTLYTFALFALFFGLADAFFWSADGSILPELVEKSRLTQANSLTQMSNQASVILGPVLGGILIKFTNYETIFSITILLLIVAAILVQKIQFTMPEQQNTDKGMFTSIKEGILYVKESPFLSTFLLCSAFLNLFLIGPMQVGFPLFVKNVLHGDSLQFSYLEASVGGGMAIGAVIVGLKNINRRRGLFCIIMMLLSGVFFLSINFSTVLWQALLAGMFYGITIAMAIVPLMAMIQSTVKEEMMGRVMSLLMLSSMGFIPLSYAFTSIALAIGLPIVTVMKSGAIAVIVFVLFVAIRVPVVRKFD</sequence>
<organism evidence="9 10">
    <name type="scientific">Bacillus wiedmannii</name>
    <dbReference type="NCBI Taxonomy" id="1890302"/>
    <lineage>
        <taxon>Bacteria</taxon>
        <taxon>Bacillati</taxon>
        <taxon>Bacillota</taxon>
        <taxon>Bacilli</taxon>
        <taxon>Bacillales</taxon>
        <taxon>Bacillaceae</taxon>
        <taxon>Bacillus</taxon>
        <taxon>Bacillus cereus group</taxon>
    </lineage>
</organism>
<comment type="caution">
    <text evidence="9">The sequence shown here is derived from an EMBL/GenBank/DDBJ whole genome shotgun (WGS) entry which is preliminary data.</text>
</comment>
<evidence type="ECO:0000256" key="3">
    <source>
        <dbReference type="ARBA" id="ARBA00022475"/>
    </source>
</evidence>
<feature type="transmembrane region" description="Helical" evidence="7">
    <location>
        <begin position="393"/>
        <end position="410"/>
    </location>
</feature>
<reference evidence="9 10" key="1">
    <citation type="submission" date="2017-09" db="EMBL/GenBank/DDBJ databases">
        <title>Large-scale bioinformatics analysis of Bacillus genomes uncovers conserved roles of natural products in bacterial physiology.</title>
        <authorList>
            <consortium name="Agbiome Team Llc"/>
            <person name="Bleich R.M."/>
            <person name="Grubbs K.J."/>
            <person name="Santa Maria K.C."/>
            <person name="Allen S.E."/>
            <person name="Farag S."/>
            <person name="Shank E.A."/>
            <person name="Bowers A."/>
        </authorList>
    </citation>
    <scope>NUCLEOTIDE SEQUENCE [LARGE SCALE GENOMIC DNA]</scope>
    <source>
        <strain evidence="9 10">AFS010764</strain>
    </source>
</reference>
<name>A0A1A9PQ78_9BACI</name>
<feature type="transmembrane region" description="Helical" evidence="7">
    <location>
        <begin position="268"/>
        <end position="289"/>
    </location>
</feature>
<keyword evidence="2" id="KW-0813">Transport</keyword>
<keyword evidence="3" id="KW-1003">Cell membrane</keyword>
<evidence type="ECO:0000256" key="1">
    <source>
        <dbReference type="ARBA" id="ARBA00004651"/>
    </source>
</evidence>
<dbReference type="InterPro" id="IPR020846">
    <property type="entry name" value="MFS_dom"/>
</dbReference>
<feature type="transmembrane region" description="Helical" evidence="7">
    <location>
        <begin position="224"/>
        <end position="248"/>
    </location>
</feature>
<evidence type="ECO:0000256" key="4">
    <source>
        <dbReference type="ARBA" id="ARBA00022692"/>
    </source>
</evidence>
<dbReference type="PROSITE" id="PS50850">
    <property type="entry name" value="MFS"/>
    <property type="match status" value="1"/>
</dbReference>
<keyword evidence="4 7" id="KW-0812">Transmembrane</keyword>
<evidence type="ECO:0000313" key="9">
    <source>
        <dbReference type="EMBL" id="PEM59524.1"/>
    </source>
</evidence>
<dbReference type="InterPro" id="IPR036259">
    <property type="entry name" value="MFS_trans_sf"/>
</dbReference>
<dbReference type="PANTHER" id="PTHR43266:SF9">
    <property type="entry name" value="PERMEASE, MAJOR FACILITATOR SUPERFAMILY-RELATED"/>
    <property type="match status" value="1"/>
</dbReference>
<comment type="subcellular location">
    <subcellularLocation>
        <location evidence="1">Cell membrane</location>
        <topology evidence="1">Multi-pass membrane protein</topology>
    </subcellularLocation>
</comment>
<evidence type="ECO:0000256" key="6">
    <source>
        <dbReference type="ARBA" id="ARBA00023136"/>
    </source>
</evidence>
<proteinExistence type="predicted"/>
<gene>
    <name evidence="9" type="ORF">CN611_02005</name>
</gene>
<keyword evidence="6 7" id="KW-0472">Membrane</keyword>
<feature type="transmembrane region" description="Helical" evidence="7">
    <location>
        <begin position="55"/>
        <end position="77"/>
    </location>
</feature>